<protein>
    <recommendedName>
        <fullName evidence="4">Vezatin</fullName>
    </recommendedName>
</protein>
<evidence type="ECO:0008006" key="4">
    <source>
        <dbReference type="Google" id="ProtNLM"/>
    </source>
</evidence>
<evidence type="ECO:0000313" key="2">
    <source>
        <dbReference type="EMBL" id="KAK0173453.1"/>
    </source>
</evidence>
<accession>A0AA39KTL4</accession>
<reference evidence="2" key="2">
    <citation type="submission" date="2023-03" db="EMBL/GenBank/DDBJ databases">
        <authorList>
            <person name="Inwood S.N."/>
            <person name="Skelly J.G."/>
            <person name="Guhlin J."/>
            <person name="Harrop T.W.R."/>
            <person name="Goldson S.G."/>
            <person name="Dearden P.K."/>
        </authorList>
    </citation>
    <scope>NUCLEOTIDE SEQUENCE</scope>
    <source>
        <strain evidence="2">Irish</strain>
        <tissue evidence="2">Whole body</tissue>
    </source>
</reference>
<reference evidence="2" key="1">
    <citation type="journal article" date="2023" name="bioRxiv">
        <title>Scaffold-level genome assemblies of two parasitoid biocontrol wasps reveal the parthenogenesis mechanism and an associated novel virus.</title>
        <authorList>
            <person name="Inwood S."/>
            <person name="Skelly J."/>
            <person name="Guhlin J."/>
            <person name="Harrop T."/>
            <person name="Goldson S."/>
            <person name="Dearden P."/>
        </authorList>
    </citation>
    <scope>NUCLEOTIDE SEQUENCE</scope>
    <source>
        <strain evidence="2">Irish</strain>
        <tissue evidence="2">Whole body</tissue>
    </source>
</reference>
<evidence type="ECO:0000256" key="1">
    <source>
        <dbReference type="SAM" id="MobiDB-lite"/>
    </source>
</evidence>
<dbReference type="EMBL" id="JAQQBS010000002">
    <property type="protein sequence ID" value="KAK0173453.1"/>
    <property type="molecule type" value="Genomic_DNA"/>
</dbReference>
<feature type="region of interest" description="Disordered" evidence="1">
    <location>
        <begin position="647"/>
        <end position="667"/>
    </location>
</feature>
<dbReference type="AlphaFoldDB" id="A0AA39KTL4"/>
<keyword evidence="3" id="KW-1185">Reference proteome</keyword>
<dbReference type="Proteomes" id="UP001168990">
    <property type="component" value="Unassembled WGS sequence"/>
</dbReference>
<comment type="caution">
    <text evidence="2">The sequence shown here is derived from an EMBL/GenBank/DDBJ whole genome shotgun (WGS) entry which is preliminary data.</text>
</comment>
<sequence length="667" mass="78172">MTNENDFDEEDVVIENSDLHKALIDMGYTDFECTPINKSVFFDVDNEVDDSTIFIQDSSSPIKHEWLWNFLKRIKDFSWLYKPKIKSSNGISSLEIISQLDPLLDDHSMMIQNMLKINSSPSNQRWIFQWPYLIISNCLLVSVTLFYKPLRIVGLIAIPSITTLIVNRIYSELNSNERLKNLVFLQNNIHHLYKRTLKILKNGYFLILSQRQSQKRFCNLDIERLKYLQPICEYFLKSMEITSRTYYQVSITLMKLISQYKNISMDNLITKFDNSSFITEGEITYEKLKQHYYIFILVQSEMMQIFAILYQNNLIENQPIYSQLIRIIDLLTQLIKKQQMNLNTSIEQYKSTKASQTRRELKNRGGTKLQDLYLHVDLLARKIRSAFNVVDSIIDDIDNCANDDDSAGVIDSIVEKMNEAYKEIDTARNFAEFNNLLLGKFRQNHTLENYNGFNSTTIDSIEKMLPIVHDSDPQIIDEVFEEYIKDEYLKPLYEDTDFDSLERGKLDKLLAKNFMSELKEVLIDKYKTMSEREAKALLCYRKKAHDIKHDNSVDDNHEDRTHVIPPPPPLPKSLVNDNDYHSEQIKIRTPVPLPRLINTTFSPTARRRQKVERDLEPELIKPNENFLIDIQRIKLPAFTTNEETFIGSGENSEEEMIIDNDSQNENL</sequence>
<feature type="compositionally biased region" description="Basic and acidic residues" evidence="1">
    <location>
        <begin position="549"/>
        <end position="562"/>
    </location>
</feature>
<organism evidence="2 3">
    <name type="scientific">Microctonus aethiopoides</name>
    <dbReference type="NCBI Taxonomy" id="144406"/>
    <lineage>
        <taxon>Eukaryota</taxon>
        <taxon>Metazoa</taxon>
        <taxon>Ecdysozoa</taxon>
        <taxon>Arthropoda</taxon>
        <taxon>Hexapoda</taxon>
        <taxon>Insecta</taxon>
        <taxon>Pterygota</taxon>
        <taxon>Neoptera</taxon>
        <taxon>Endopterygota</taxon>
        <taxon>Hymenoptera</taxon>
        <taxon>Apocrita</taxon>
        <taxon>Ichneumonoidea</taxon>
        <taxon>Braconidae</taxon>
        <taxon>Euphorinae</taxon>
        <taxon>Microctonus</taxon>
    </lineage>
</organism>
<gene>
    <name evidence="2" type="ORF">PV328_006647</name>
</gene>
<name>A0AA39KTL4_9HYME</name>
<proteinExistence type="predicted"/>
<feature type="region of interest" description="Disordered" evidence="1">
    <location>
        <begin position="549"/>
        <end position="573"/>
    </location>
</feature>
<evidence type="ECO:0000313" key="3">
    <source>
        <dbReference type="Proteomes" id="UP001168990"/>
    </source>
</evidence>